<organism evidence="4 5">
    <name type="scientific">Paenibacillus mendelii</name>
    <dbReference type="NCBI Taxonomy" id="206163"/>
    <lineage>
        <taxon>Bacteria</taxon>
        <taxon>Bacillati</taxon>
        <taxon>Bacillota</taxon>
        <taxon>Bacilli</taxon>
        <taxon>Bacillales</taxon>
        <taxon>Paenibacillaceae</taxon>
        <taxon>Paenibacillus</taxon>
    </lineage>
</organism>
<keyword evidence="5" id="KW-1185">Reference proteome</keyword>
<reference evidence="4 5" key="1">
    <citation type="submission" date="2024-09" db="EMBL/GenBank/DDBJ databases">
        <authorList>
            <person name="Sun Q."/>
            <person name="Mori K."/>
        </authorList>
    </citation>
    <scope>NUCLEOTIDE SEQUENCE [LARGE SCALE GENOMIC DNA]</scope>
    <source>
        <strain evidence="4 5">CCM 4839</strain>
    </source>
</reference>
<dbReference type="PANTHER" id="PTHR34220">
    <property type="entry name" value="SENSOR HISTIDINE KINASE YPDA"/>
    <property type="match status" value="1"/>
</dbReference>
<evidence type="ECO:0000259" key="1">
    <source>
        <dbReference type="Pfam" id="PF02518"/>
    </source>
</evidence>
<dbReference type="SUPFAM" id="SSF55874">
    <property type="entry name" value="ATPase domain of HSP90 chaperone/DNA topoisomerase II/histidine kinase"/>
    <property type="match status" value="1"/>
</dbReference>
<dbReference type="Pfam" id="PF02518">
    <property type="entry name" value="HATPase_c"/>
    <property type="match status" value="1"/>
</dbReference>
<proteinExistence type="predicted"/>
<accession>A0ABV6J7B7</accession>
<feature type="domain" description="Signal transduction histidine kinase internal region" evidence="2">
    <location>
        <begin position="213"/>
        <end position="291"/>
    </location>
</feature>
<sequence length="416" mass="47606">MEEDWIREWTEEQFVFNQADDEVSDIRAYFDLGLFTKLQKTFMTATGMNGNILDPKGVAITDKFDDRSPAFCRLVQSVPEGEQRCLRSDERVTSFSITKKTSVVCKCHAGLYDSAVPIHFRKHGMGAFITGQVLLEHPTEVRIAEILKRVESLGLNQDSLVDAIRQVPVITEEKLKATTEFMSLLVEYIVKSLEEGESKRKEAEWRSLLRETEMKVIQAKLHPHFLFNILNLISGQALLENATQTYATVNHLSRMLRYIVKSYRPLVTIDEELTQLDSYIQLQLLRFEDRLSFRVDVHDERMKSALLPSLTLQILIENAIKHGVEPKEGPCELCLRVYISEDRGIIEIKDAGVGMDEQTVLELNEGGGEHAKRNSGIAMIRKRLDYYYEGNYELRFRSEPGFGTTVMITFPITENG</sequence>
<dbReference type="EMBL" id="JBHLVF010000012">
    <property type="protein sequence ID" value="MFC0391771.1"/>
    <property type="molecule type" value="Genomic_DNA"/>
</dbReference>
<dbReference type="InterPro" id="IPR018771">
    <property type="entry name" value="PocR_dom"/>
</dbReference>
<feature type="domain" description="PocR" evidence="3">
    <location>
        <begin position="30"/>
        <end position="192"/>
    </location>
</feature>
<dbReference type="Gene3D" id="3.30.565.10">
    <property type="entry name" value="Histidine kinase-like ATPase, C-terminal domain"/>
    <property type="match status" value="1"/>
</dbReference>
<comment type="caution">
    <text evidence="4">The sequence shown here is derived from an EMBL/GenBank/DDBJ whole genome shotgun (WGS) entry which is preliminary data.</text>
</comment>
<protein>
    <submittedName>
        <fullName evidence="4">PocR ligand-binding domain-containing protein</fullName>
    </submittedName>
</protein>
<dbReference type="Proteomes" id="UP001589818">
    <property type="component" value="Unassembled WGS sequence"/>
</dbReference>
<dbReference type="Pfam" id="PF10114">
    <property type="entry name" value="PocR"/>
    <property type="match status" value="1"/>
</dbReference>
<dbReference type="InterPro" id="IPR036890">
    <property type="entry name" value="HATPase_C_sf"/>
</dbReference>
<dbReference type="InterPro" id="IPR050640">
    <property type="entry name" value="Bact_2-comp_sensor_kinase"/>
</dbReference>
<evidence type="ECO:0000259" key="3">
    <source>
        <dbReference type="Pfam" id="PF10114"/>
    </source>
</evidence>
<evidence type="ECO:0000313" key="5">
    <source>
        <dbReference type="Proteomes" id="UP001589818"/>
    </source>
</evidence>
<dbReference type="PANTHER" id="PTHR34220:SF7">
    <property type="entry name" value="SENSOR HISTIDINE KINASE YPDA"/>
    <property type="match status" value="1"/>
</dbReference>
<evidence type="ECO:0000259" key="2">
    <source>
        <dbReference type="Pfam" id="PF06580"/>
    </source>
</evidence>
<gene>
    <name evidence="4" type="ORF">ACFFJ8_10385</name>
</gene>
<dbReference type="RefSeq" id="WP_204821196.1">
    <property type="nucleotide sequence ID" value="NZ_JANHOF010000011.1"/>
</dbReference>
<name>A0ABV6J7B7_9BACL</name>
<feature type="domain" description="Histidine kinase/HSP90-like ATPase" evidence="1">
    <location>
        <begin position="311"/>
        <end position="413"/>
    </location>
</feature>
<evidence type="ECO:0000313" key="4">
    <source>
        <dbReference type="EMBL" id="MFC0391771.1"/>
    </source>
</evidence>
<dbReference type="InterPro" id="IPR010559">
    <property type="entry name" value="Sig_transdc_His_kin_internal"/>
</dbReference>
<dbReference type="Pfam" id="PF06580">
    <property type="entry name" value="His_kinase"/>
    <property type="match status" value="1"/>
</dbReference>
<dbReference type="InterPro" id="IPR003594">
    <property type="entry name" value="HATPase_dom"/>
</dbReference>